<evidence type="ECO:0000313" key="2">
    <source>
        <dbReference type="EMBL" id="RDL37031.1"/>
    </source>
</evidence>
<gene>
    <name evidence="2" type="ORF">BP5553_04464</name>
</gene>
<reference evidence="2 3" key="1">
    <citation type="journal article" date="2018" name="IMA Fungus">
        <title>IMA Genome-F 9: Draft genome sequence of Annulohypoxylon stygium, Aspergillus mulundensis, Berkeleyomyces basicola (syn. Thielaviopsis basicola), Ceratocystis smalleyi, two Cercospora beticola strains, Coleophoma cylindrospora, Fusarium fracticaudum, Phialophora cf. hyalina, and Morchella septimelata.</title>
        <authorList>
            <person name="Wingfield B.D."/>
            <person name="Bills G.F."/>
            <person name="Dong Y."/>
            <person name="Huang W."/>
            <person name="Nel W.J."/>
            <person name="Swalarsk-Parry B.S."/>
            <person name="Vaghefi N."/>
            <person name="Wilken P.M."/>
            <person name="An Z."/>
            <person name="de Beer Z.W."/>
            <person name="De Vos L."/>
            <person name="Chen L."/>
            <person name="Duong T.A."/>
            <person name="Gao Y."/>
            <person name="Hammerbacher A."/>
            <person name="Kikkert J.R."/>
            <person name="Li Y."/>
            <person name="Li H."/>
            <person name="Li K."/>
            <person name="Li Q."/>
            <person name="Liu X."/>
            <person name="Ma X."/>
            <person name="Naidoo K."/>
            <person name="Pethybridge S.J."/>
            <person name="Sun J."/>
            <person name="Steenkamp E.T."/>
            <person name="van der Nest M.A."/>
            <person name="van Wyk S."/>
            <person name="Wingfield M.J."/>
            <person name="Xiong C."/>
            <person name="Yue Q."/>
            <person name="Zhang X."/>
        </authorList>
    </citation>
    <scope>NUCLEOTIDE SEQUENCE [LARGE SCALE GENOMIC DNA]</scope>
    <source>
        <strain evidence="2 3">BP 5553</strain>
    </source>
</reference>
<sequence>MRATGALRDGGNQGQPARVQVESRLHPGGHPETPRNNRQPPTNHPATIQREETTTRRSGDPRVIADVALGRPNGGGGRDGQARSRFRGIPLRSGGQRRAASIRRAERIQHTAYRVHQTQYRRRQESDQEQHQEQEQELELELELDHQQQQQLGIPFHSITLPQSTIHNPQSQL</sequence>
<accession>A0A370TND5</accession>
<proteinExistence type="predicted"/>
<protein>
    <submittedName>
        <fullName evidence="2">Uncharacterized protein</fullName>
    </submittedName>
</protein>
<comment type="caution">
    <text evidence="2">The sequence shown here is derived from an EMBL/GenBank/DDBJ whole genome shotgun (WGS) entry which is preliminary data.</text>
</comment>
<evidence type="ECO:0000313" key="3">
    <source>
        <dbReference type="Proteomes" id="UP000254866"/>
    </source>
</evidence>
<feature type="compositionally biased region" description="Polar residues" evidence="1">
    <location>
        <begin position="34"/>
        <end position="46"/>
    </location>
</feature>
<feature type="compositionally biased region" description="Basic and acidic residues" evidence="1">
    <location>
        <begin position="122"/>
        <end position="134"/>
    </location>
</feature>
<dbReference type="AlphaFoldDB" id="A0A370TND5"/>
<dbReference type="EMBL" id="NPIC01000003">
    <property type="protein sequence ID" value="RDL37031.1"/>
    <property type="molecule type" value="Genomic_DNA"/>
</dbReference>
<keyword evidence="3" id="KW-1185">Reference proteome</keyword>
<feature type="compositionally biased region" description="Basic and acidic residues" evidence="1">
    <location>
        <begin position="49"/>
        <end position="60"/>
    </location>
</feature>
<name>A0A370TND5_9HELO</name>
<dbReference type="RefSeq" id="XP_031869687.1">
    <property type="nucleotide sequence ID" value="XM_032013087.1"/>
</dbReference>
<dbReference type="GeneID" id="43597313"/>
<feature type="region of interest" description="Disordered" evidence="1">
    <location>
        <begin position="1"/>
        <end position="103"/>
    </location>
</feature>
<organism evidence="2 3">
    <name type="scientific">Venustampulla echinocandica</name>
    <dbReference type="NCBI Taxonomy" id="2656787"/>
    <lineage>
        <taxon>Eukaryota</taxon>
        <taxon>Fungi</taxon>
        <taxon>Dikarya</taxon>
        <taxon>Ascomycota</taxon>
        <taxon>Pezizomycotina</taxon>
        <taxon>Leotiomycetes</taxon>
        <taxon>Helotiales</taxon>
        <taxon>Pleuroascaceae</taxon>
        <taxon>Venustampulla</taxon>
    </lineage>
</organism>
<feature type="region of interest" description="Disordered" evidence="1">
    <location>
        <begin position="115"/>
        <end position="138"/>
    </location>
</feature>
<dbReference type="Proteomes" id="UP000254866">
    <property type="component" value="Unassembled WGS sequence"/>
</dbReference>
<evidence type="ECO:0000256" key="1">
    <source>
        <dbReference type="SAM" id="MobiDB-lite"/>
    </source>
</evidence>